<accession>A0ABV4E0E2</accession>
<evidence type="ECO:0000313" key="16">
    <source>
        <dbReference type="EMBL" id="MEY8764624.1"/>
    </source>
</evidence>
<dbReference type="CDD" id="cd00852">
    <property type="entry name" value="NifB"/>
    <property type="match status" value="1"/>
</dbReference>
<gene>
    <name evidence="16" type="primary">nifB</name>
    <name evidence="16" type="ORF">AB8S09_13450</name>
</gene>
<dbReference type="SUPFAM" id="SSF53146">
    <property type="entry name" value="Nitrogenase accessory factor-like"/>
    <property type="match status" value="1"/>
</dbReference>
<dbReference type="InterPro" id="IPR003731">
    <property type="entry name" value="Di-Nase_FeMo-co_biosynth"/>
</dbReference>
<comment type="cofactor">
    <cofactor evidence="1">
        <name>[4Fe-4S] cluster</name>
        <dbReference type="ChEBI" id="CHEBI:49883"/>
    </cofactor>
</comment>
<evidence type="ECO:0000256" key="11">
    <source>
        <dbReference type="ARBA" id="ARBA00023231"/>
    </source>
</evidence>
<comment type="similarity">
    <text evidence="4">Belongs to the radical SAM superfamily. NifB family.</text>
</comment>
<keyword evidence="11" id="KW-0535">Nitrogen fixation</keyword>
<evidence type="ECO:0000256" key="14">
    <source>
        <dbReference type="ARBA" id="ARBA00032102"/>
    </source>
</evidence>
<evidence type="ECO:0000256" key="8">
    <source>
        <dbReference type="ARBA" id="ARBA00022723"/>
    </source>
</evidence>
<dbReference type="InterPro" id="IPR013785">
    <property type="entry name" value="Aldolase_TIM"/>
</dbReference>
<dbReference type="PANTHER" id="PTHR43787">
    <property type="entry name" value="FEMO COFACTOR BIOSYNTHESIS PROTEIN NIFB-RELATED"/>
    <property type="match status" value="1"/>
</dbReference>
<dbReference type="SFLD" id="SFLDF00281">
    <property type="entry name" value="FeMo_cofactor_biosynthesis_pro"/>
    <property type="match status" value="1"/>
</dbReference>
<dbReference type="PROSITE" id="PS01305">
    <property type="entry name" value="MOAA_NIFB_PQQE"/>
    <property type="match status" value="1"/>
</dbReference>
<dbReference type="InterPro" id="IPR000385">
    <property type="entry name" value="MoaA_NifB_PqqE_Fe-S-bd_CS"/>
</dbReference>
<proteinExistence type="inferred from homology"/>
<dbReference type="InterPro" id="IPR058240">
    <property type="entry name" value="rSAM_sf"/>
</dbReference>
<keyword evidence="12" id="KW-0456">Lyase</keyword>
<evidence type="ECO:0000256" key="1">
    <source>
        <dbReference type="ARBA" id="ARBA00001966"/>
    </source>
</evidence>
<dbReference type="Gene3D" id="3.20.20.70">
    <property type="entry name" value="Aldolase class I"/>
    <property type="match status" value="1"/>
</dbReference>
<keyword evidence="8" id="KW-0479">Metal-binding</keyword>
<name>A0ABV4E0E2_9CLOT</name>
<evidence type="ECO:0000259" key="15">
    <source>
        <dbReference type="PROSITE" id="PS51918"/>
    </source>
</evidence>
<evidence type="ECO:0000256" key="9">
    <source>
        <dbReference type="ARBA" id="ARBA00023004"/>
    </source>
</evidence>
<dbReference type="Pfam" id="PF02579">
    <property type="entry name" value="Nitro_FeMo-Co"/>
    <property type="match status" value="1"/>
</dbReference>
<dbReference type="InterPro" id="IPR007197">
    <property type="entry name" value="rSAM"/>
</dbReference>
<dbReference type="InterPro" id="IPR006638">
    <property type="entry name" value="Elp3/MiaA/NifB-like_rSAM"/>
</dbReference>
<evidence type="ECO:0000313" key="17">
    <source>
        <dbReference type="Proteomes" id="UP001565220"/>
    </source>
</evidence>
<evidence type="ECO:0000256" key="4">
    <source>
        <dbReference type="ARBA" id="ARBA00006804"/>
    </source>
</evidence>
<dbReference type="InterPro" id="IPR005980">
    <property type="entry name" value="Nase_CF_NifB"/>
</dbReference>
<keyword evidence="7" id="KW-0949">S-adenosyl-L-methionine</keyword>
<evidence type="ECO:0000256" key="5">
    <source>
        <dbReference type="ARBA" id="ARBA00021702"/>
    </source>
</evidence>
<dbReference type="SFLD" id="SFLDG01067">
    <property type="entry name" value="SPASM/twitch_domain_containing"/>
    <property type="match status" value="1"/>
</dbReference>
<dbReference type="RefSeq" id="WP_294181672.1">
    <property type="nucleotide sequence ID" value="NZ_JBGFFE010000025.1"/>
</dbReference>
<evidence type="ECO:0000256" key="10">
    <source>
        <dbReference type="ARBA" id="ARBA00023014"/>
    </source>
</evidence>
<sequence>MSINFARSIEEKTFEHPCYNCIAHKYARMHIPVAPKCNVSCNFCNRKYDCINESRPGVTSEILSPKDARDKFKIVKNSVKNLTVVGIAGPGDPLANFEETRESIKLIKKECPDITFCLSTNGLMLPAYAGELVKLGVTHVTITINAVDPQIDAQIYKYVNYRGNTFVGVEAGKILLHNQLSGLRYLAGEGIVCKINIVMIKGINDAHIPEIVKKVKECGAYMTNIMPLIPVKGSVFGNRDTVDEYELADMRKKCGKYLKQMYHCRQCRADAIGSLDRDVSAQFRNYNKNITTIDKPEEIHKNDSGHRSYRFAVASSSGDYVDEHFGHVSEFYVYDVSDDDIKFREKRNVEMYCRGPQECSGHDDRISGVMKCIEDCNGVLVLRIGFEPVIKLHERGIRVFQMYSTIEEGIKRAVKLMGKCF</sequence>
<dbReference type="InterPro" id="IPR034165">
    <property type="entry name" value="NifB_C"/>
</dbReference>
<dbReference type="Gene3D" id="3.30.420.130">
    <property type="entry name" value="Dinitrogenase iron-molybdenum cofactor biosynthesis domain"/>
    <property type="match status" value="1"/>
</dbReference>
<comment type="pathway">
    <text evidence="3">Cofactor biosynthesis; Fe-Mo cofactor biosynthesis.</text>
</comment>
<evidence type="ECO:0000256" key="13">
    <source>
        <dbReference type="ARBA" id="ARBA00030926"/>
    </source>
</evidence>
<keyword evidence="10" id="KW-0411">Iron-sulfur</keyword>
<evidence type="ECO:0000256" key="3">
    <source>
        <dbReference type="ARBA" id="ARBA00005155"/>
    </source>
</evidence>
<keyword evidence="9" id="KW-0408">Iron</keyword>
<dbReference type="PROSITE" id="PS51918">
    <property type="entry name" value="RADICAL_SAM"/>
    <property type="match status" value="1"/>
</dbReference>
<keyword evidence="6" id="KW-0004">4Fe-4S</keyword>
<evidence type="ECO:0000256" key="6">
    <source>
        <dbReference type="ARBA" id="ARBA00022485"/>
    </source>
</evidence>
<dbReference type="NCBIfam" id="TIGR01290">
    <property type="entry name" value="nifB"/>
    <property type="match status" value="1"/>
</dbReference>
<comment type="caution">
    <text evidence="16">The sequence shown here is derived from an EMBL/GenBank/DDBJ whole genome shotgun (WGS) entry which is preliminary data.</text>
</comment>
<evidence type="ECO:0000256" key="12">
    <source>
        <dbReference type="ARBA" id="ARBA00023239"/>
    </source>
</evidence>
<dbReference type="Proteomes" id="UP001565220">
    <property type="component" value="Unassembled WGS sequence"/>
</dbReference>
<dbReference type="SFLD" id="SFLDG01068">
    <property type="entry name" value="FeMo_cofactor_biosynthesis_pro"/>
    <property type="match status" value="1"/>
</dbReference>
<reference evidence="16 17" key="1">
    <citation type="submission" date="2024-08" db="EMBL/GenBank/DDBJ databases">
        <title>Clostridium lapicellarii sp. nov., and Clostridium renhuaiense sp. nov., two species isolated from the mud in a fermentation cellar used for producing sauce-flavour Chinese liquors.</title>
        <authorList>
            <person name="Yang F."/>
            <person name="Wang H."/>
            <person name="Chen L.Q."/>
            <person name="Zhou N."/>
            <person name="Lu J.J."/>
            <person name="Pu X.X."/>
            <person name="Wan B."/>
            <person name="Wang L."/>
            <person name="Liu S.J."/>
        </authorList>
    </citation>
    <scope>NUCLEOTIDE SEQUENCE [LARGE SCALE GENOMIC DNA]</scope>
    <source>
        <strain evidence="16 17">MT-113</strain>
    </source>
</reference>
<dbReference type="EMBL" id="JBGFFE010000025">
    <property type="protein sequence ID" value="MEY8764624.1"/>
    <property type="molecule type" value="Genomic_DNA"/>
</dbReference>
<dbReference type="Pfam" id="PF04055">
    <property type="entry name" value="Radical_SAM"/>
    <property type="match status" value="1"/>
</dbReference>
<dbReference type="SMART" id="SM00729">
    <property type="entry name" value="Elp3"/>
    <property type="match status" value="1"/>
</dbReference>
<dbReference type="InterPro" id="IPR036105">
    <property type="entry name" value="DiNase_FeMo-co_biosyn_sf"/>
</dbReference>
<organism evidence="16 17">
    <name type="scientific">Clostridium lapidicellarium</name>
    <dbReference type="NCBI Taxonomy" id="3240931"/>
    <lineage>
        <taxon>Bacteria</taxon>
        <taxon>Bacillati</taxon>
        <taxon>Bacillota</taxon>
        <taxon>Clostridia</taxon>
        <taxon>Eubacteriales</taxon>
        <taxon>Clostridiaceae</taxon>
        <taxon>Clostridium</taxon>
    </lineage>
</organism>
<protein>
    <recommendedName>
        <fullName evidence="5">FeMo cofactor biosynthesis protein NifB</fullName>
    </recommendedName>
    <alternativeName>
        <fullName evidence="14">Nitrogenase cofactor maturase NifB</fullName>
    </alternativeName>
    <alternativeName>
        <fullName evidence="13">Radical SAM assemblase NifB</fullName>
    </alternativeName>
</protein>
<evidence type="ECO:0000256" key="2">
    <source>
        <dbReference type="ARBA" id="ARBA00003522"/>
    </source>
</evidence>
<dbReference type="SFLD" id="SFLDS00029">
    <property type="entry name" value="Radical_SAM"/>
    <property type="match status" value="1"/>
</dbReference>
<dbReference type="SUPFAM" id="SSF102114">
    <property type="entry name" value="Radical SAM enzymes"/>
    <property type="match status" value="1"/>
</dbReference>
<feature type="domain" description="Radical SAM core" evidence="15">
    <location>
        <begin position="23"/>
        <end position="265"/>
    </location>
</feature>
<evidence type="ECO:0000256" key="7">
    <source>
        <dbReference type="ARBA" id="ARBA00022691"/>
    </source>
</evidence>
<comment type="function">
    <text evidence="2">Involved in the biosynthesis of the iron-molybdenum cofactor (FeMo-co or M-cluster) found in the dinitrogenase enzyme of the nitrogenase complex in nitrogen-fixing microorganisms. NifB catalyzes the crucial step of radical SAM-dependent carbide insertion that occurs concomitant with the insertion of a 9th sulfur and the rearrangement/coupling of two [4Fe-4S] clusters into a [8Fe-9S-C] cluster, the precursor to the M-cluster.</text>
</comment>
<dbReference type="PANTHER" id="PTHR43787:SF13">
    <property type="entry name" value="FEMO COFACTOR BIOSYNTHESIS PROTEIN NIFB"/>
    <property type="match status" value="1"/>
</dbReference>
<keyword evidence="17" id="KW-1185">Reference proteome</keyword>